<evidence type="ECO:0000256" key="1">
    <source>
        <dbReference type="SAM" id="Phobius"/>
    </source>
</evidence>
<keyword evidence="1" id="KW-0472">Membrane</keyword>
<evidence type="ECO:0000313" key="3">
    <source>
        <dbReference type="Proteomes" id="UP000694722"/>
    </source>
</evidence>
<accession>A0A8D1FTW2</accession>
<proteinExistence type="predicted"/>
<reference evidence="2" key="1">
    <citation type="submission" date="2025-05" db="UniProtKB">
        <authorList>
            <consortium name="Ensembl"/>
        </authorList>
    </citation>
    <scope>IDENTIFICATION</scope>
</reference>
<feature type="transmembrane region" description="Helical" evidence="1">
    <location>
        <begin position="69"/>
        <end position="85"/>
    </location>
</feature>
<keyword evidence="1" id="KW-0812">Transmembrane</keyword>
<keyword evidence="1" id="KW-1133">Transmembrane helix</keyword>
<evidence type="ECO:0000313" key="2">
    <source>
        <dbReference type="Ensembl" id="ENSSSCP00040039365.1"/>
    </source>
</evidence>
<protein>
    <submittedName>
        <fullName evidence="2">Uncharacterized protein</fullName>
    </submittedName>
</protein>
<dbReference type="Proteomes" id="UP000694570">
    <property type="component" value="Unplaced"/>
</dbReference>
<dbReference type="Ensembl" id="ENSSSCT00040089562.1">
    <property type="protein sequence ID" value="ENSSSCP00040039365.1"/>
    <property type="gene ID" value="ENSSSCG00040065629.1"/>
</dbReference>
<feature type="transmembrane region" description="Helical" evidence="1">
    <location>
        <begin position="24"/>
        <end position="57"/>
    </location>
</feature>
<organism evidence="2 3">
    <name type="scientific">Sus scrofa</name>
    <name type="common">Pig</name>
    <dbReference type="NCBI Taxonomy" id="9823"/>
    <lineage>
        <taxon>Eukaryota</taxon>
        <taxon>Metazoa</taxon>
        <taxon>Chordata</taxon>
        <taxon>Craniata</taxon>
        <taxon>Vertebrata</taxon>
        <taxon>Euteleostomi</taxon>
        <taxon>Mammalia</taxon>
        <taxon>Eutheria</taxon>
        <taxon>Laurasiatheria</taxon>
        <taxon>Artiodactyla</taxon>
        <taxon>Suina</taxon>
        <taxon>Suidae</taxon>
        <taxon>Sus</taxon>
    </lineage>
</organism>
<name>A0A8D1FTW2_PIG</name>
<dbReference type="Ensembl" id="ENSSSCT00030087489.1">
    <property type="protein sequence ID" value="ENSSSCP00030040407.1"/>
    <property type="gene ID" value="ENSSSCG00030062552.1"/>
</dbReference>
<sequence>MVNGIASFISVSNLLFLVNRNVRYFCVLILYPAALLNSLMSSSSFLVVSLGFSIYRIMSANIDSFTSSFPIWIPFIYFSSLIAMARTSKITLNKSGENRHPCIVSDLRGKFFTIENNVSCGFPICGLYYVEVGSLYAYSLESFFF</sequence>
<dbReference type="Proteomes" id="UP000694722">
    <property type="component" value="Unplaced"/>
</dbReference>
<dbReference type="AlphaFoldDB" id="A0A8D1FTW2"/>